<evidence type="ECO:0008006" key="4">
    <source>
        <dbReference type="Google" id="ProtNLM"/>
    </source>
</evidence>
<dbReference type="EMBL" id="CP040908">
    <property type="protein sequence ID" value="QLL56608.1"/>
    <property type="molecule type" value="Genomic_DNA"/>
</dbReference>
<dbReference type="RefSeq" id="WP_180905628.1">
    <property type="nucleotide sequence ID" value="NZ_CP040908.1"/>
</dbReference>
<name>A0A7H9DN82_9FLAO</name>
<evidence type="ECO:0000313" key="2">
    <source>
        <dbReference type="EMBL" id="QLL56608.1"/>
    </source>
</evidence>
<keyword evidence="3" id="KW-1185">Reference proteome</keyword>
<feature type="chain" id="PRO_5028804181" description="CBM-cenC domain-containing protein" evidence="1">
    <location>
        <begin position="22"/>
        <end position="486"/>
    </location>
</feature>
<feature type="signal peptide" evidence="1">
    <location>
        <begin position="1"/>
        <end position="21"/>
    </location>
</feature>
<dbReference type="GeneID" id="78399838"/>
<sequence>MNNLRKIISAIVVMITCNLNAQTLIFKEDFGKSTIRTSSQYVPQTGKDGSLGFFKHGSSFYRLADKYLSDLSTLPSTNTYGTNKGSYNQDVWNIDNGFYAVIAPSHIYDMTKVMPDGNNIGWIGEWWYNQNPKPADHTDGSLDGAVLVVNGGMVLNQYYRRVVQLEPGKTYKVSAFIYGAGGNKVGVSFEAQDILTEKVLGSSNIDHNITDFSENAKNVMRLSAANTWEQKTWTFKAPNDANCINIAVALRNNIASNDGNDFFVDDITLEETTETGTEYDCPDTNVVIDNIIKATDDHVDLSTTSSINIIDNDLYGTNGTKVVLTGNNKNSTISIIGEWPAEAILDTETGIVTFTSGFVPPVGGLRYQICSLIGICSSATITVTGGGTTPTPGTSCTKTPNTTTATSFTNVGVSAMSTKLENWPTAIPNGFLALESSTKGFVITRTVDVVKIVDAKEGMIVYDTTEKCVKLYNGTIWHCIEKSCNE</sequence>
<dbReference type="KEGG" id="efal:FH779_00185"/>
<proteinExistence type="predicted"/>
<evidence type="ECO:0000313" key="3">
    <source>
        <dbReference type="Proteomes" id="UP000510643"/>
    </source>
</evidence>
<accession>A0A7H9DN82</accession>
<keyword evidence="1" id="KW-0732">Signal</keyword>
<reference evidence="2 3" key="1">
    <citation type="submission" date="2019-06" db="EMBL/GenBank/DDBJ databases">
        <title>Emergence of pandrug resistant Empedobacter falsenii in China.</title>
        <authorList>
            <person name="Dong N."/>
            <person name="Chen S."/>
            <person name="Zhang R."/>
        </authorList>
    </citation>
    <scope>NUCLEOTIDE SEQUENCE [LARGE SCALE GENOMIC DNA]</scope>
    <source>
        <strain evidence="2 3">1681-1</strain>
    </source>
</reference>
<organism evidence="2 3">
    <name type="scientific">Empedobacter falsenii</name>
    <dbReference type="NCBI Taxonomy" id="343874"/>
    <lineage>
        <taxon>Bacteria</taxon>
        <taxon>Pseudomonadati</taxon>
        <taxon>Bacteroidota</taxon>
        <taxon>Flavobacteriia</taxon>
        <taxon>Flavobacteriales</taxon>
        <taxon>Weeksellaceae</taxon>
        <taxon>Empedobacter</taxon>
    </lineage>
</organism>
<evidence type="ECO:0000256" key="1">
    <source>
        <dbReference type="SAM" id="SignalP"/>
    </source>
</evidence>
<dbReference type="AlphaFoldDB" id="A0A7H9DN82"/>
<gene>
    <name evidence="2" type="ORF">FH779_00185</name>
</gene>
<dbReference type="Gene3D" id="2.60.120.260">
    <property type="entry name" value="Galactose-binding domain-like"/>
    <property type="match status" value="1"/>
</dbReference>
<protein>
    <recommendedName>
        <fullName evidence="4">CBM-cenC domain-containing protein</fullName>
    </recommendedName>
</protein>
<dbReference type="Proteomes" id="UP000510643">
    <property type="component" value="Chromosome"/>
</dbReference>